<gene>
    <name evidence="4" type="ORF">TZ86_00401</name>
</gene>
<comment type="similarity">
    <text evidence="1">Belongs to the UPF0177 family.</text>
</comment>
<dbReference type="PANTHER" id="PTHR39430:SF1">
    <property type="entry name" value="PROTEASE"/>
    <property type="match status" value="1"/>
</dbReference>
<evidence type="ECO:0000256" key="2">
    <source>
        <dbReference type="SAM" id="Phobius"/>
    </source>
</evidence>
<reference evidence="4 5" key="1">
    <citation type="submission" date="2015-02" db="EMBL/GenBank/DDBJ databases">
        <title>Evolution of amylase-binding proteins of oral streptococcal species.</title>
        <authorList>
            <person name="Haase E.M."/>
        </authorList>
    </citation>
    <scope>NUCLEOTIDE SEQUENCE [LARGE SCALE GENOMIC DNA]</scope>
    <source>
        <strain evidence="4 5">G9B</strain>
    </source>
</reference>
<evidence type="ECO:0000313" key="5">
    <source>
        <dbReference type="Proteomes" id="UP000033658"/>
    </source>
</evidence>
<keyword evidence="4" id="KW-0645">Protease</keyword>
<dbReference type="GO" id="GO:0080120">
    <property type="term" value="P:CAAX-box protein maturation"/>
    <property type="evidence" value="ECO:0007669"/>
    <property type="project" value="UniProtKB-ARBA"/>
</dbReference>
<keyword evidence="2" id="KW-0472">Membrane</keyword>
<feature type="domain" description="CAAX prenyl protease 2/Lysostaphin resistance protein A-like" evidence="3">
    <location>
        <begin position="156"/>
        <end position="248"/>
    </location>
</feature>
<accession>A0AAW3H6U9</accession>
<dbReference type="Pfam" id="PF02517">
    <property type="entry name" value="Rce1-like"/>
    <property type="match status" value="1"/>
</dbReference>
<dbReference type="EMBL" id="JYGL01000001">
    <property type="protein sequence ID" value="KJQ58561.1"/>
    <property type="molecule type" value="Genomic_DNA"/>
</dbReference>
<feature type="transmembrane region" description="Helical" evidence="2">
    <location>
        <begin position="151"/>
        <end position="169"/>
    </location>
</feature>
<evidence type="ECO:0000256" key="1">
    <source>
        <dbReference type="ARBA" id="ARBA00009067"/>
    </source>
</evidence>
<feature type="transmembrane region" description="Helical" evidence="2">
    <location>
        <begin position="117"/>
        <end position="139"/>
    </location>
</feature>
<name>A0AAW3H6U9_STRGN</name>
<dbReference type="InterPro" id="IPR003675">
    <property type="entry name" value="Rce1/LyrA-like_dom"/>
</dbReference>
<feature type="transmembrane region" description="Helical" evidence="2">
    <location>
        <begin position="251"/>
        <end position="271"/>
    </location>
</feature>
<dbReference type="PANTHER" id="PTHR39430">
    <property type="entry name" value="MEMBRANE-ASSOCIATED PROTEASE-RELATED"/>
    <property type="match status" value="1"/>
</dbReference>
<feature type="transmembrane region" description="Helical" evidence="2">
    <location>
        <begin position="212"/>
        <end position="230"/>
    </location>
</feature>
<dbReference type="Proteomes" id="UP000033658">
    <property type="component" value="Unassembled WGS sequence"/>
</dbReference>
<comment type="caution">
    <text evidence="4">The sequence shown here is derived from an EMBL/GenBank/DDBJ whole genome shotgun (WGS) entry which is preliminary data.</text>
</comment>
<dbReference type="AlphaFoldDB" id="A0AAW3H6U9"/>
<keyword evidence="2" id="KW-1133">Transmembrane helix</keyword>
<keyword evidence="2" id="KW-0812">Transmembrane</keyword>
<protein>
    <submittedName>
        <fullName evidence="4">CAAX amino terminal protease family protein</fullName>
    </submittedName>
</protein>
<organism evidence="4 5">
    <name type="scientific">Streptococcus gordonii</name>
    <dbReference type="NCBI Taxonomy" id="1302"/>
    <lineage>
        <taxon>Bacteria</taxon>
        <taxon>Bacillati</taxon>
        <taxon>Bacillota</taxon>
        <taxon>Bacilli</taxon>
        <taxon>Lactobacillales</taxon>
        <taxon>Streptococcaceae</taxon>
        <taxon>Streptococcus</taxon>
    </lineage>
</organism>
<evidence type="ECO:0000259" key="3">
    <source>
        <dbReference type="Pfam" id="PF02517"/>
    </source>
</evidence>
<sequence length="320" mass="35619">MYMFKSRMLDAIKQSHFIPPIWLAILIAIGFVYGGQYLGAFSMFPIGILMYMLTSTSNPTVGGSSNSNFLVFWKQFSLSFELFVFFFTSLVVFLWVRYLEKRPFSSLGFYKQDWFKNLLKGFLIGAVQFSMVVVLLLVTGTGSLKLGQVNLQSLVFVVAIIPFLILQGWPEELVTRGWLFPMVSAKSNIFIGILISSALFAALPLFNSGVTILPIINIVLYGVFACFLMLKYDNMWVLAGMHGAWNFVQGNIYGIQVSGQGASTSILNYSSKSSVDLLSGGAFGAKGSIFASIVLIGCIVYLYWSLKKENRLPQALIFKK</sequence>
<feature type="transmembrane region" description="Helical" evidence="2">
    <location>
        <begin position="72"/>
        <end position="96"/>
    </location>
</feature>
<dbReference type="GO" id="GO:0004175">
    <property type="term" value="F:endopeptidase activity"/>
    <property type="evidence" value="ECO:0007669"/>
    <property type="project" value="UniProtKB-ARBA"/>
</dbReference>
<feature type="transmembrane region" description="Helical" evidence="2">
    <location>
        <begin position="283"/>
        <end position="304"/>
    </location>
</feature>
<feature type="transmembrane region" description="Helical" evidence="2">
    <location>
        <begin position="21"/>
        <end position="52"/>
    </location>
</feature>
<keyword evidence="4" id="KW-0378">Hydrolase</keyword>
<feature type="transmembrane region" description="Helical" evidence="2">
    <location>
        <begin position="189"/>
        <end position="206"/>
    </location>
</feature>
<proteinExistence type="inferred from homology"/>
<evidence type="ECO:0000313" key="4">
    <source>
        <dbReference type="EMBL" id="KJQ58561.1"/>
    </source>
</evidence>
<dbReference type="GO" id="GO:0006508">
    <property type="term" value="P:proteolysis"/>
    <property type="evidence" value="ECO:0007669"/>
    <property type="project" value="UniProtKB-KW"/>
</dbReference>